<feature type="chain" id="PRO_5027038237" description="Outer membrane lipoprotein carrier protein LolA" evidence="2">
    <location>
        <begin position="22"/>
        <end position="214"/>
    </location>
</feature>
<keyword evidence="1 2" id="KW-0732">Signal</keyword>
<dbReference type="PANTHER" id="PTHR35869">
    <property type="entry name" value="OUTER-MEMBRANE LIPOPROTEIN CARRIER PROTEIN"/>
    <property type="match status" value="1"/>
</dbReference>
<dbReference type="OrthoDB" id="1027451at2"/>
<evidence type="ECO:0000256" key="2">
    <source>
        <dbReference type="SAM" id="SignalP"/>
    </source>
</evidence>
<dbReference type="PANTHER" id="PTHR35869:SF1">
    <property type="entry name" value="OUTER-MEMBRANE LIPOPROTEIN CARRIER PROTEIN"/>
    <property type="match status" value="1"/>
</dbReference>
<dbReference type="KEGG" id="chu:CHU_2112"/>
<accession>A0A6N4SSF4</accession>
<dbReference type="AlphaFoldDB" id="A0A6N4SSF4"/>
<evidence type="ECO:0000313" key="3">
    <source>
        <dbReference type="EMBL" id="ABG59375.1"/>
    </source>
</evidence>
<dbReference type="InterPro" id="IPR029046">
    <property type="entry name" value="LolA/LolB/LppX"/>
</dbReference>
<dbReference type="InterPro" id="IPR004564">
    <property type="entry name" value="OM_lipoprot_carrier_LolA-like"/>
</dbReference>
<dbReference type="EMBL" id="CP000383">
    <property type="protein sequence ID" value="ABG59375.1"/>
    <property type="molecule type" value="Genomic_DNA"/>
</dbReference>
<feature type="signal peptide" evidence="2">
    <location>
        <begin position="1"/>
        <end position="21"/>
    </location>
</feature>
<dbReference type="Gene3D" id="2.50.20.10">
    <property type="entry name" value="Lipoprotein localisation LolA/LolB/LppX"/>
    <property type="match status" value="1"/>
</dbReference>
<evidence type="ECO:0008006" key="5">
    <source>
        <dbReference type="Google" id="ProtNLM"/>
    </source>
</evidence>
<dbReference type="RefSeq" id="WP_011585492.1">
    <property type="nucleotide sequence ID" value="NC_008255.1"/>
</dbReference>
<dbReference type="SUPFAM" id="SSF89392">
    <property type="entry name" value="Prokaryotic lipoproteins and lipoprotein localization factors"/>
    <property type="match status" value="1"/>
</dbReference>
<protein>
    <recommendedName>
        <fullName evidence="5">Outer membrane lipoprotein carrier protein LolA</fullName>
    </recommendedName>
</protein>
<proteinExistence type="predicted"/>
<sequence length="214" mass="24613">MNSFRKYIGIAVFVLLCCSMAGQTDPYVAMKDVAGFKTKLNQKNTSITSMTCDFVQEKSLSFMAQKVISKGNMKYKKPDMMKLEYTTPFVYIMSLYKGKVLIKDNGKVSKYDSKTNKLFKYVNDLMIKAVQGNVLDSKEFSIAFKENSKFFLMEMTPIDVTMKQYVTKVNVYVNKTDYGVMKVEMTEKSGDYTLITFVNRVYNVALKDEEFLVQ</sequence>
<evidence type="ECO:0000313" key="4">
    <source>
        <dbReference type="Proteomes" id="UP000001822"/>
    </source>
</evidence>
<organism evidence="3 4">
    <name type="scientific">Cytophaga hutchinsonii (strain ATCC 33406 / DSM 1761 / CIP 103989 / NBRC 15051 / NCIMB 9469 / D465)</name>
    <dbReference type="NCBI Taxonomy" id="269798"/>
    <lineage>
        <taxon>Bacteria</taxon>
        <taxon>Pseudomonadati</taxon>
        <taxon>Bacteroidota</taxon>
        <taxon>Cytophagia</taxon>
        <taxon>Cytophagales</taxon>
        <taxon>Cytophagaceae</taxon>
        <taxon>Cytophaga</taxon>
    </lineage>
</organism>
<keyword evidence="4" id="KW-1185">Reference proteome</keyword>
<name>A0A6N4SSF4_CYTH3</name>
<reference evidence="3 4" key="1">
    <citation type="journal article" date="2007" name="Appl. Environ. Microbiol.">
        <title>Genome sequence of the cellulolytic gliding bacterium Cytophaga hutchinsonii.</title>
        <authorList>
            <person name="Xie G."/>
            <person name="Bruce D.C."/>
            <person name="Challacombe J.F."/>
            <person name="Chertkov O."/>
            <person name="Detter J.C."/>
            <person name="Gilna P."/>
            <person name="Han C.S."/>
            <person name="Lucas S."/>
            <person name="Misra M."/>
            <person name="Myers G.L."/>
            <person name="Richardson P."/>
            <person name="Tapia R."/>
            <person name="Thayer N."/>
            <person name="Thompson L.S."/>
            <person name="Brettin T.S."/>
            <person name="Henrissat B."/>
            <person name="Wilson D.B."/>
            <person name="McBride M.J."/>
        </authorList>
    </citation>
    <scope>NUCLEOTIDE SEQUENCE [LARGE SCALE GENOMIC DNA]</scope>
    <source>
        <strain evidence="4">ATCC 33406 / DSM 1761 / CIP 103989 / NBRC 15051 / NCIMB 9469 / D465</strain>
    </source>
</reference>
<dbReference type="Pfam" id="PF03548">
    <property type="entry name" value="LolA"/>
    <property type="match status" value="1"/>
</dbReference>
<dbReference type="Proteomes" id="UP000001822">
    <property type="component" value="Chromosome"/>
</dbReference>
<dbReference type="CDD" id="cd16325">
    <property type="entry name" value="LolA"/>
    <property type="match status" value="1"/>
</dbReference>
<evidence type="ECO:0000256" key="1">
    <source>
        <dbReference type="ARBA" id="ARBA00022729"/>
    </source>
</evidence>
<gene>
    <name evidence="3" type="ordered locus">CHU_2112</name>
</gene>